<dbReference type="EMBL" id="AP021875">
    <property type="protein sequence ID" value="BBO76740.1"/>
    <property type="molecule type" value="Genomic_DNA"/>
</dbReference>
<dbReference type="GO" id="GO:0005829">
    <property type="term" value="C:cytosol"/>
    <property type="evidence" value="ECO:0007669"/>
    <property type="project" value="TreeGrafter"/>
</dbReference>
<dbReference type="RefSeq" id="WP_231715508.1">
    <property type="nucleotide sequence ID" value="NZ_AP021875.1"/>
</dbReference>
<evidence type="ECO:0000256" key="1">
    <source>
        <dbReference type="ARBA" id="ARBA00022962"/>
    </source>
</evidence>
<name>A0A5K7Z7L4_9BACT</name>
<protein>
    <submittedName>
        <fullName evidence="3">Glutamine amidotransferase</fullName>
    </submittedName>
</protein>
<dbReference type="SUPFAM" id="SSF52317">
    <property type="entry name" value="Class I glutamine amidotransferase-like"/>
    <property type="match status" value="1"/>
</dbReference>
<dbReference type="GO" id="GO:0000162">
    <property type="term" value="P:L-tryptophan biosynthetic process"/>
    <property type="evidence" value="ECO:0007669"/>
    <property type="project" value="TreeGrafter"/>
</dbReference>
<dbReference type="InterPro" id="IPR050472">
    <property type="entry name" value="Anth_synth/Amidotransfase"/>
</dbReference>
<keyword evidence="1 3" id="KW-0315">Glutamine amidotransferase</keyword>
<dbReference type="InterPro" id="IPR006221">
    <property type="entry name" value="TrpG/PapA_dom"/>
</dbReference>
<sequence>MATLLVIDNYDSFTYNLVQMFMCYDLAIRVHRSDRISLDQVARTKPDYLLISPGPKDPAHAGISKEVIRAFYRTVPILGVCLGMQCINEVFGGRTVRAPLPTHGKTSLVYHRNEALFARMPSPFTAARYHSLAVEPASTALKRDLLITGQTEEKLVMGLSHRRFPLHGVQFHPESFLTQDGFSLVEAFLAMGPLKAVMENKIRTTSWAVPGSAGEGVTAARAC</sequence>
<dbReference type="PRINTS" id="PR00099">
    <property type="entry name" value="CPSGATASE"/>
</dbReference>
<feature type="domain" description="Glutamine amidotransferase" evidence="2">
    <location>
        <begin position="5"/>
        <end position="189"/>
    </location>
</feature>
<evidence type="ECO:0000313" key="4">
    <source>
        <dbReference type="Proteomes" id="UP000427769"/>
    </source>
</evidence>
<dbReference type="PRINTS" id="PR00096">
    <property type="entry name" value="GATASE"/>
</dbReference>
<dbReference type="Proteomes" id="UP000427769">
    <property type="component" value="Chromosome"/>
</dbReference>
<evidence type="ECO:0000313" key="3">
    <source>
        <dbReference type="EMBL" id="BBO76740.1"/>
    </source>
</evidence>
<keyword evidence="4" id="KW-1185">Reference proteome</keyword>
<dbReference type="GO" id="GO:0016740">
    <property type="term" value="F:transferase activity"/>
    <property type="evidence" value="ECO:0007669"/>
    <property type="project" value="UniProtKB-KW"/>
</dbReference>
<proteinExistence type="predicted"/>
<dbReference type="AlphaFoldDB" id="A0A5K7Z7L4"/>
<dbReference type="CDD" id="cd01743">
    <property type="entry name" value="GATase1_Anthranilate_Synthase"/>
    <property type="match status" value="1"/>
</dbReference>
<organism evidence="3 4">
    <name type="scientific">Desulfosarcina widdelii</name>
    <dbReference type="NCBI Taxonomy" id="947919"/>
    <lineage>
        <taxon>Bacteria</taxon>
        <taxon>Pseudomonadati</taxon>
        <taxon>Thermodesulfobacteriota</taxon>
        <taxon>Desulfobacteria</taxon>
        <taxon>Desulfobacterales</taxon>
        <taxon>Desulfosarcinaceae</taxon>
        <taxon>Desulfosarcina</taxon>
    </lineage>
</organism>
<dbReference type="InterPro" id="IPR017926">
    <property type="entry name" value="GATASE"/>
</dbReference>
<evidence type="ECO:0000259" key="2">
    <source>
        <dbReference type="Pfam" id="PF00117"/>
    </source>
</evidence>
<gene>
    <name evidence="3" type="ORF">DSCW_41570</name>
</gene>
<dbReference type="PROSITE" id="PS51273">
    <property type="entry name" value="GATASE_TYPE_1"/>
    <property type="match status" value="1"/>
</dbReference>
<reference evidence="3 4" key="1">
    <citation type="submission" date="2019-11" db="EMBL/GenBank/DDBJ databases">
        <title>Comparative genomics of hydrocarbon-degrading Desulfosarcina strains.</title>
        <authorList>
            <person name="Watanabe M."/>
            <person name="Kojima H."/>
            <person name="Fukui M."/>
        </authorList>
    </citation>
    <scope>NUCLEOTIDE SEQUENCE [LARGE SCALE GENOMIC DNA]</scope>
    <source>
        <strain evidence="3 4">PP31</strain>
    </source>
</reference>
<dbReference type="InterPro" id="IPR029062">
    <property type="entry name" value="Class_I_gatase-like"/>
</dbReference>
<dbReference type="PANTHER" id="PTHR43418:SF4">
    <property type="entry name" value="MULTIFUNCTIONAL TRYPTOPHAN BIOSYNTHESIS PROTEIN"/>
    <property type="match status" value="1"/>
</dbReference>
<dbReference type="NCBIfam" id="TIGR00566">
    <property type="entry name" value="trpG_papA"/>
    <property type="match status" value="1"/>
</dbReference>
<dbReference type="PRINTS" id="PR00097">
    <property type="entry name" value="ANTSNTHASEII"/>
</dbReference>
<dbReference type="KEGG" id="dwd:DSCW_41570"/>
<dbReference type="Gene3D" id="3.40.50.880">
    <property type="match status" value="1"/>
</dbReference>
<dbReference type="Pfam" id="PF00117">
    <property type="entry name" value="GATase"/>
    <property type="match status" value="1"/>
</dbReference>
<dbReference type="PANTHER" id="PTHR43418">
    <property type="entry name" value="MULTIFUNCTIONAL TRYPTOPHAN BIOSYNTHESIS PROTEIN-RELATED"/>
    <property type="match status" value="1"/>
</dbReference>
<keyword evidence="3" id="KW-0808">Transferase</keyword>
<dbReference type="GO" id="GO:0004049">
    <property type="term" value="F:anthranilate synthase activity"/>
    <property type="evidence" value="ECO:0007669"/>
    <property type="project" value="TreeGrafter"/>
</dbReference>
<dbReference type="FunFam" id="3.40.50.880:FF:000003">
    <property type="entry name" value="Anthranilate synthase component II"/>
    <property type="match status" value="1"/>
</dbReference>
<accession>A0A5K7Z7L4</accession>